<dbReference type="WBParaSite" id="GPUH_0002211901-mRNA-1">
    <property type="protein sequence ID" value="GPUH_0002211901-mRNA-1"/>
    <property type="gene ID" value="GPUH_0002211901"/>
</dbReference>
<dbReference type="AlphaFoldDB" id="A0A183EMA1"/>
<reference evidence="2" key="1">
    <citation type="submission" date="2016-06" db="UniProtKB">
        <authorList>
            <consortium name="WormBaseParasite"/>
        </authorList>
    </citation>
    <scope>IDENTIFICATION</scope>
</reference>
<organism evidence="2">
    <name type="scientific">Gongylonema pulchrum</name>
    <dbReference type="NCBI Taxonomy" id="637853"/>
    <lineage>
        <taxon>Eukaryota</taxon>
        <taxon>Metazoa</taxon>
        <taxon>Ecdysozoa</taxon>
        <taxon>Nematoda</taxon>
        <taxon>Chromadorea</taxon>
        <taxon>Rhabditida</taxon>
        <taxon>Spirurina</taxon>
        <taxon>Spiruromorpha</taxon>
        <taxon>Spiruroidea</taxon>
        <taxon>Gongylonematidae</taxon>
        <taxon>Gongylonema</taxon>
    </lineage>
</organism>
<protein>
    <submittedName>
        <fullName evidence="2">Pecanex-like protein</fullName>
    </submittedName>
</protein>
<evidence type="ECO:0000256" key="1">
    <source>
        <dbReference type="SAM" id="MobiDB-lite"/>
    </source>
</evidence>
<feature type="region of interest" description="Disordered" evidence="1">
    <location>
        <begin position="15"/>
        <end position="38"/>
    </location>
</feature>
<proteinExistence type="predicted"/>
<sequence length="288" mass="31156">LSILQAMSDLLPAAENLSGSETKKSRSRSSSSSSINDLTVGKDSAQALALTKKRLEMNDSDDDLNCQSVNLVALDEIASGQYKCFLMSTVVATDELARHSPGSMRRSRRRFITGSETAAMDTRSCCGSCSSISDLDLEASIHGPEGSYIGLMKSVSDISCKKSTAEVSCRSTDASIADDKMEVVAVDRSNESRNGRNSPSSSCKCQNVVFNVLENIILARRSRFPYCFKHHTVSFLTVFSELDNRLISTDVLFGKSGDAARRRLSNSKLVILASADLTVGLTLVLELL</sequence>
<accession>A0A183EMA1</accession>
<name>A0A183EMA1_9BILA</name>
<evidence type="ECO:0000313" key="2">
    <source>
        <dbReference type="WBParaSite" id="GPUH_0002211901-mRNA-1"/>
    </source>
</evidence>